<comment type="caution">
    <text evidence="2">The sequence shown here is derived from an EMBL/GenBank/DDBJ whole genome shotgun (WGS) entry which is preliminary data.</text>
</comment>
<organism evidence="2 3">
    <name type="scientific">Vagococcus silagei</name>
    <dbReference type="NCBI Taxonomy" id="2508885"/>
    <lineage>
        <taxon>Bacteria</taxon>
        <taxon>Bacillati</taxon>
        <taxon>Bacillota</taxon>
        <taxon>Bacilli</taxon>
        <taxon>Lactobacillales</taxon>
        <taxon>Enterococcaceae</taxon>
        <taxon>Vagococcus</taxon>
    </lineage>
</organism>
<proteinExistence type="predicted"/>
<gene>
    <name evidence="2" type="ORF">ESZ54_11615</name>
</gene>
<sequence length="383" mass="44329">MLLKIKVRIDGGVKSVRKNQQSKYFLKRLCAIPLAVLTFLFLNFAKRNSDWTEKRYSQTIYPNLKKIIGFIPSKFSLSFFEFIILFSIIMTIISLAYFIYSLKSKRSSRQIIIYRFLTGIITVVCFVYITFTFTCGLNYYRYSFTRYLDYDKYEPTQTDLEEMIIYYGSKLDAEKINLSNQLSYSFDENAKESVIAMNELANAYPILGEVDYFQPKALVSSKFFSKAGIAGLFFPFTYESNINVAIPNYMIPATMTHELAHQAGFMSEDEANFIAYLACVNSKDTQIRYSGYFFAFTQSIVRLKKIDSKKAIDLESRLSDSVKTDLNFYRDYLKSQAGLIQTISLKMNNGYLKANNQTNGVKDYNQVVSLLLLDFKKMMQDLN</sequence>
<dbReference type="Pfam" id="PF12725">
    <property type="entry name" value="DUF3810"/>
    <property type="match status" value="1"/>
</dbReference>
<feature type="transmembrane region" description="Helical" evidence="1">
    <location>
        <begin position="79"/>
        <end position="100"/>
    </location>
</feature>
<dbReference type="InterPro" id="IPR024294">
    <property type="entry name" value="DUF3810"/>
</dbReference>
<dbReference type="AlphaFoldDB" id="A0A4S3B0A5"/>
<name>A0A4S3B0A5_9ENTE</name>
<accession>A0A4S3B0A5</accession>
<keyword evidence="1" id="KW-1133">Transmembrane helix</keyword>
<evidence type="ECO:0000313" key="2">
    <source>
        <dbReference type="EMBL" id="THB60192.1"/>
    </source>
</evidence>
<keyword evidence="3" id="KW-1185">Reference proteome</keyword>
<dbReference type="EMBL" id="SDGV01000033">
    <property type="protein sequence ID" value="THB60192.1"/>
    <property type="molecule type" value="Genomic_DNA"/>
</dbReference>
<keyword evidence="1" id="KW-0472">Membrane</keyword>
<dbReference type="Proteomes" id="UP000310506">
    <property type="component" value="Unassembled WGS sequence"/>
</dbReference>
<feature type="transmembrane region" description="Helical" evidence="1">
    <location>
        <begin position="112"/>
        <end position="131"/>
    </location>
</feature>
<evidence type="ECO:0000313" key="3">
    <source>
        <dbReference type="Proteomes" id="UP000310506"/>
    </source>
</evidence>
<dbReference type="OrthoDB" id="1048788at2"/>
<keyword evidence="1" id="KW-0812">Transmembrane</keyword>
<reference evidence="2 3" key="1">
    <citation type="submission" date="2019-01" db="EMBL/GenBank/DDBJ databases">
        <title>Vagococcus silagei sp. nov. isolated from brewer's grain.</title>
        <authorList>
            <person name="Guu J.-R."/>
        </authorList>
    </citation>
    <scope>NUCLEOTIDE SEQUENCE [LARGE SCALE GENOMIC DNA]</scope>
    <source>
        <strain evidence="2 3">2B-2</strain>
    </source>
</reference>
<protein>
    <submittedName>
        <fullName evidence="2">DUF3810 domain-containing protein</fullName>
    </submittedName>
</protein>
<evidence type="ECO:0000256" key="1">
    <source>
        <dbReference type="SAM" id="Phobius"/>
    </source>
</evidence>
<feature type="transmembrane region" description="Helical" evidence="1">
    <location>
        <begin position="25"/>
        <end position="45"/>
    </location>
</feature>